<dbReference type="Gene3D" id="3.40.50.300">
    <property type="entry name" value="P-loop containing nucleotide triphosphate hydrolases"/>
    <property type="match status" value="1"/>
</dbReference>
<dbReference type="EMBL" id="JACIEN010000001">
    <property type="protein sequence ID" value="MBB4016378.1"/>
    <property type="molecule type" value="Genomic_DNA"/>
</dbReference>
<dbReference type="InterPro" id="IPR002078">
    <property type="entry name" value="Sigma_54_int"/>
</dbReference>
<keyword evidence="10" id="KW-0238">DNA-binding</keyword>
<keyword evidence="11" id="KW-1185">Reference proteome</keyword>
<dbReference type="InterPro" id="IPR025944">
    <property type="entry name" value="Sigma_54_int_dom_CS"/>
</dbReference>
<keyword evidence="4" id="KW-0805">Transcription regulation</keyword>
<dbReference type="Gene3D" id="1.10.10.60">
    <property type="entry name" value="Homeodomain-like"/>
    <property type="match status" value="1"/>
</dbReference>
<keyword evidence="5" id="KW-0010">Activator</keyword>
<dbReference type="Pfam" id="PF02954">
    <property type="entry name" value="HTH_8"/>
    <property type="match status" value="1"/>
</dbReference>
<evidence type="ECO:0000256" key="4">
    <source>
        <dbReference type="ARBA" id="ARBA00023015"/>
    </source>
</evidence>
<keyword evidence="3" id="KW-0902">Two-component regulatory system</keyword>
<feature type="modified residue" description="4-aspartylphosphate" evidence="7">
    <location>
        <position position="56"/>
    </location>
</feature>
<evidence type="ECO:0000313" key="10">
    <source>
        <dbReference type="EMBL" id="MBB4016378.1"/>
    </source>
</evidence>
<comment type="caution">
    <text evidence="10">The sequence shown here is derived from an EMBL/GenBank/DDBJ whole genome shotgun (WGS) entry which is preliminary data.</text>
</comment>
<name>A0A840BY74_9HYPH</name>
<dbReference type="InterPro" id="IPR003593">
    <property type="entry name" value="AAA+_ATPase"/>
</dbReference>
<dbReference type="PANTHER" id="PTHR32071">
    <property type="entry name" value="TRANSCRIPTIONAL REGULATORY PROTEIN"/>
    <property type="match status" value="1"/>
</dbReference>
<dbReference type="InterPro" id="IPR011006">
    <property type="entry name" value="CheY-like_superfamily"/>
</dbReference>
<dbReference type="SUPFAM" id="SSF46689">
    <property type="entry name" value="Homeodomain-like"/>
    <property type="match status" value="1"/>
</dbReference>
<reference evidence="10 11" key="1">
    <citation type="submission" date="2020-08" db="EMBL/GenBank/DDBJ databases">
        <title>Genomic Encyclopedia of Type Strains, Phase IV (KMG-IV): sequencing the most valuable type-strain genomes for metagenomic binning, comparative biology and taxonomic classification.</title>
        <authorList>
            <person name="Goeker M."/>
        </authorList>
    </citation>
    <scope>NUCLEOTIDE SEQUENCE [LARGE SCALE GENOMIC DNA]</scope>
    <source>
        <strain evidence="10 11">DSM 103737</strain>
    </source>
</reference>
<dbReference type="PROSITE" id="PS50110">
    <property type="entry name" value="RESPONSE_REGULATORY"/>
    <property type="match status" value="1"/>
</dbReference>
<accession>A0A840BY74</accession>
<keyword evidence="2" id="KW-0067">ATP-binding</keyword>
<evidence type="ECO:0000256" key="1">
    <source>
        <dbReference type="ARBA" id="ARBA00022741"/>
    </source>
</evidence>
<dbReference type="SMART" id="SM00382">
    <property type="entry name" value="AAA"/>
    <property type="match status" value="1"/>
</dbReference>
<dbReference type="PRINTS" id="PR01590">
    <property type="entry name" value="HTHFIS"/>
</dbReference>
<dbReference type="AlphaFoldDB" id="A0A840BY74"/>
<dbReference type="FunFam" id="3.40.50.300:FF:000006">
    <property type="entry name" value="DNA-binding transcriptional regulator NtrC"/>
    <property type="match status" value="1"/>
</dbReference>
<dbReference type="GO" id="GO:0006355">
    <property type="term" value="P:regulation of DNA-templated transcription"/>
    <property type="evidence" value="ECO:0007669"/>
    <property type="project" value="InterPro"/>
</dbReference>
<dbReference type="PROSITE" id="PS00688">
    <property type="entry name" value="SIGMA54_INTERACT_3"/>
    <property type="match status" value="1"/>
</dbReference>
<dbReference type="PROSITE" id="PS50045">
    <property type="entry name" value="SIGMA54_INTERACT_4"/>
    <property type="match status" value="1"/>
</dbReference>
<dbReference type="GO" id="GO:0000160">
    <property type="term" value="P:phosphorelay signal transduction system"/>
    <property type="evidence" value="ECO:0007669"/>
    <property type="project" value="UniProtKB-KW"/>
</dbReference>
<dbReference type="Gene3D" id="1.10.8.60">
    <property type="match status" value="1"/>
</dbReference>
<dbReference type="RefSeq" id="WP_183316080.1">
    <property type="nucleotide sequence ID" value="NZ_JACIEN010000001.1"/>
</dbReference>
<dbReference type="SUPFAM" id="SSF52540">
    <property type="entry name" value="P-loop containing nucleoside triphosphate hydrolases"/>
    <property type="match status" value="1"/>
</dbReference>
<evidence type="ECO:0000256" key="6">
    <source>
        <dbReference type="ARBA" id="ARBA00023163"/>
    </source>
</evidence>
<evidence type="ECO:0000256" key="7">
    <source>
        <dbReference type="PROSITE-ProRule" id="PRU00169"/>
    </source>
</evidence>
<evidence type="ECO:0000313" key="11">
    <source>
        <dbReference type="Proteomes" id="UP000577362"/>
    </source>
</evidence>
<evidence type="ECO:0000259" key="9">
    <source>
        <dbReference type="PROSITE" id="PS50110"/>
    </source>
</evidence>
<protein>
    <submittedName>
        <fullName evidence="10">DNA-binding NtrC family response regulator</fullName>
    </submittedName>
</protein>
<dbReference type="GO" id="GO:0005524">
    <property type="term" value="F:ATP binding"/>
    <property type="evidence" value="ECO:0007669"/>
    <property type="project" value="UniProtKB-KW"/>
</dbReference>
<keyword evidence="7" id="KW-0597">Phosphoprotein</keyword>
<keyword evidence="6" id="KW-0804">Transcription</keyword>
<evidence type="ECO:0000256" key="5">
    <source>
        <dbReference type="ARBA" id="ARBA00023159"/>
    </source>
</evidence>
<proteinExistence type="predicted"/>
<dbReference type="InterPro" id="IPR058031">
    <property type="entry name" value="AAA_lid_NorR"/>
</dbReference>
<dbReference type="Proteomes" id="UP000577362">
    <property type="component" value="Unassembled WGS sequence"/>
</dbReference>
<dbReference type="InterPro" id="IPR027417">
    <property type="entry name" value="P-loop_NTPase"/>
</dbReference>
<dbReference type="GO" id="GO:0043565">
    <property type="term" value="F:sequence-specific DNA binding"/>
    <property type="evidence" value="ECO:0007669"/>
    <property type="project" value="InterPro"/>
</dbReference>
<gene>
    <name evidence="10" type="ORF">GGR16_001384</name>
</gene>
<dbReference type="SMART" id="SM00448">
    <property type="entry name" value="REC"/>
    <property type="match status" value="1"/>
</dbReference>
<feature type="domain" description="Response regulatory" evidence="9">
    <location>
        <begin position="7"/>
        <end position="121"/>
    </location>
</feature>
<dbReference type="Pfam" id="PF00158">
    <property type="entry name" value="Sigma54_activat"/>
    <property type="match status" value="1"/>
</dbReference>
<dbReference type="InterPro" id="IPR001789">
    <property type="entry name" value="Sig_transdc_resp-reg_receiver"/>
</dbReference>
<dbReference type="Pfam" id="PF00072">
    <property type="entry name" value="Response_reg"/>
    <property type="match status" value="1"/>
</dbReference>
<evidence type="ECO:0000259" key="8">
    <source>
        <dbReference type="PROSITE" id="PS50045"/>
    </source>
</evidence>
<dbReference type="InterPro" id="IPR009057">
    <property type="entry name" value="Homeodomain-like_sf"/>
</dbReference>
<keyword evidence="1" id="KW-0547">Nucleotide-binding</keyword>
<evidence type="ECO:0000256" key="2">
    <source>
        <dbReference type="ARBA" id="ARBA00022840"/>
    </source>
</evidence>
<sequence length="439" mass="47966">MSLEPATIALVEDDPIMGESLVQRLSLEGLTVRWWQRGREAVSALRDARVQAVVCDIRLPDIDGEALFREIAQRPDAPPFLFITGFGDIDQAVRLMRAGAANYVTKPFDLDDFLVRLTELVRPAAGDETPVLGVSQAMGEVERLLSRLASVSSPVLICGETGTGKDVAARFLHARSEAAAKPFVAVNCAAIPADLMESELFGHEKGAFTGAVQRHIGYAERTAGGVLFLDEIGELRPELQAKLLRLIEERSFHRVGGERPVAFDGRIIAATNADLPALVEAGRFRQDLYYRINVITVSMPALRDRPDDIPWLMNRFFVEFADLNDTAVKGVSALAEEAARAHAWPGNVRELRNRMERAMALALGPWLMPGDLFPDKAEYGGPGPSGFGSLEDARLEAERRHIVRALAATGGEIGAAARLLGIGRTTLWEKMRRLGIAVQ</sequence>
<organism evidence="10 11">
    <name type="scientific">Chelatococcus caeni</name>
    <dbReference type="NCBI Taxonomy" id="1348468"/>
    <lineage>
        <taxon>Bacteria</taxon>
        <taxon>Pseudomonadati</taxon>
        <taxon>Pseudomonadota</taxon>
        <taxon>Alphaproteobacteria</taxon>
        <taxon>Hyphomicrobiales</taxon>
        <taxon>Chelatococcaceae</taxon>
        <taxon>Chelatococcus</taxon>
    </lineage>
</organism>
<dbReference type="SUPFAM" id="SSF52172">
    <property type="entry name" value="CheY-like"/>
    <property type="match status" value="1"/>
</dbReference>
<dbReference type="Pfam" id="PF25601">
    <property type="entry name" value="AAA_lid_14"/>
    <property type="match status" value="1"/>
</dbReference>
<dbReference type="InterPro" id="IPR002197">
    <property type="entry name" value="HTH_Fis"/>
</dbReference>
<dbReference type="Gene3D" id="3.40.50.2300">
    <property type="match status" value="1"/>
</dbReference>
<evidence type="ECO:0000256" key="3">
    <source>
        <dbReference type="ARBA" id="ARBA00023012"/>
    </source>
</evidence>
<feature type="domain" description="Sigma-54 factor interaction" evidence="8">
    <location>
        <begin position="131"/>
        <end position="360"/>
    </location>
</feature>
<dbReference type="CDD" id="cd00009">
    <property type="entry name" value="AAA"/>
    <property type="match status" value="1"/>
</dbReference>